<evidence type="ECO:0000313" key="4">
    <source>
        <dbReference type="Proteomes" id="UP000193866"/>
    </source>
</evidence>
<accession>A0A1X1YIF1</accession>
<dbReference type="AlphaFoldDB" id="A0A1X1YIF1"/>
<feature type="domain" description="DUF1023" evidence="2">
    <location>
        <begin position="317"/>
        <end position="484"/>
    </location>
</feature>
<evidence type="ECO:0000259" key="2">
    <source>
        <dbReference type="Pfam" id="PF06259"/>
    </source>
</evidence>
<dbReference type="InterPro" id="IPR010427">
    <property type="entry name" value="DUF1023"/>
</dbReference>
<dbReference type="EMBL" id="LQPG01000019">
    <property type="protein sequence ID" value="ORW10899.1"/>
    <property type="molecule type" value="Genomic_DNA"/>
</dbReference>
<dbReference type="STRING" id="1108812.AWC16_12570"/>
<feature type="region of interest" description="Disordered" evidence="1">
    <location>
        <begin position="173"/>
        <end position="201"/>
    </location>
</feature>
<dbReference type="OrthoDB" id="5969911at2"/>
<organism evidence="3 4">
    <name type="scientific">Mycolicibacter longobardus</name>
    <dbReference type="NCBI Taxonomy" id="1108812"/>
    <lineage>
        <taxon>Bacteria</taxon>
        <taxon>Bacillati</taxon>
        <taxon>Actinomycetota</taxon>
        <taxon>Actinomycetes</taxon>
        <taxon>Mycobacteriales</taxon>
        <taxon>Mycobacteriaceae</taxon>
        <taxon>Mycolicibacter</taxon>
    </lineage>
</organism>
<reference evidence="3 4" key="1">
    <citation type="submission" date="2016-01" db="EMBL/GenBank/DDBJ databases">
        <title>The new phylogeny of the genus Mycobacterium.</title>
        <authorList>
            <person name="Tarcisio F."/>
            <person name="Conor M."/>
            <person name="Antonella G."/>
            <person name="Elisabetta G."/>
            <person name="Giulia F.S."/>
            <person name="Sara T."/>
            <person name="Anna F."/>
            <person name="Clotilde B."/>
            <person name="Roberto B."/>
            <person name="Veronica D.S."/>
            <person name="Fabio R."/>
            <person name="Monica P."/>
            <person name="Olivier J."/>
            <person name="Enrico T."/>
            <person name="Nicola S."/>
        </authorList>
    </citation>
    <scope>NUCLEOTIDE SEQUENCE [LARGE SCALE GENOMIC DNA]</scope>
    <source>
        <strain evidence="3 4">DSM 45394</strain>
    </source>
</reference>
<comment type="caution">
    <text evidence="3">The sequence shown here is derived from an EMBL/GenBank/DDBJ whole genome shotgun (WGS) entry which is preliminary data.</text>
</comment>
<sequence length="558" mass="58576">MSFPTLSQVEGASWDFLRVNAAAWSSLAHTWEAAFTEIRDASVNPGGNPWTGAGAQAFQQRAAADVVKVRGAADMLVKAAGIASRGADAQDGNKQSVIDAVNAAEREDFTVGEFFSVTDNWTYYTSAAEQEQRLTDAQRHADFITSRVYTLANNEDEIARNLTTATAGLHGFSFGDEGTDGGAGAADNHTPGPPPQDPKQFTQWWSELSQERKDAVYDRDHFIGNHPGMPFADRTHYNERHLPELMASTQADIDRLQASRDQLALTPGGNMATLSKLGVLDSQLQEAKHNLDGYRAVQQAMQADPDGPTRYLGYLDNQGHAAVSIGDPDNATRNATFVPGTGADLTTMGENAKRAADMHGAAVAANPNLKAGDVSVTTWMDYDRPMSVIGQAPWPSYAQHGAGALDAFQDGMRASHVGAPSTDTVIGHSYGTTLVGAAASDGHQLAADNVIALASPGMLVDHASDLNINPGGTVYAMTDPSDPIIPANILTSNTLGPNPMGADFGARELYAGSGAGTGPAGLLPGLHTHGSYWNPNTPSLANLGAVIAGVQAPYPAGG</sequence>
<protein>
    <recommendedName>
        <fullName evidence="2">DUF1023 domain-containing protein</fullName>
    </recommendedName>
</protein>
<evidence type="ECO:0000313" key="3">
    <source>
        <dbReference type="EMBL" id="ORW10899.1"/>
    </source>
</evidence>
<gene>
    <name evidence="3" type="ORF">AWC16_12570</name>
</gene>
<dbReference type="Proteomes" id="UP000193866">
    <property type="component" value="Unassembled WGS sequence"/>
</dbReference>
<name>A0A1X1YIF1_9MYCO</name>
<proteinExistence type="predicted"/>
<evidence type="ECO:0000256" key="1">
    <source>
        <dbReference type="SAM" id="MobiDB-lite"/>
    </source>
</evidence>
<dbReference type="Pfam" id="PF06259">
    <property type="entry name" value="Abhydrolase_8"/>
    <property type="match status" value="1"/>
</dbReference>
<dbReference type="RefSeq" id="WP_085264828.1">
    <property type="nucleotide sequence ID" value="NZ_JACKVG010000013.1"/>
</dbReference>
<keyword evidence="4" id="KW-1185">Reference proteome</keyword>